<keyword evidence="4" id="KW-1185">Reference proteome</keyword>
<accession>A0A2N0VFE4</accession>
<dbReference type="SUPFAM" id="SSF101874">
    <property type="entry name" value="YceI-like"/>
    <property type="match status" value="1"/>
</dbReference>
<evidence type="ECO:0000256" key="1">
    <source>
        <dbReference type="SAM" id="SignalP"/>
    </source>
</evidence>
<dbReference type="OrthoDB" id="9794147at2"/>
<evidence type="ECO:0000259" key="2">
    <source>
        <dbReference type="Pfam" id="PF04264"/>
    </source>
</evidence>
<protein>
    <recommendedName>
        <fullName evidence="2">Lipid/polyisoprenoid-binding YceI-like domain-containing protein</fullName>
    </recommendedName>
</protein>
<dbReference type="AlphaFoldDB" id="A0A2N0VFE4"/>
<proteinExistence type="predicted"/>
<gene>
    <name evidence="3" type="ORF">CWD77_12755</name>
</gene>
<feature type="chain" id="PRO_5014625041" description="Lipid/polyisoprenoid-binding YceI-like domain-containing protein" evidence="1">
    <location>
        <begin position="23"/>
        <end position="199"/>
    </location>
</feature>
<evidence type="ECO:0000313" key="3">
    <source>
        <dbReference type="EMBL" id="PKD42917.1"/>
    </source>
</evidence>
<name>A0A2N0VFE4_9BACT</name>
<dbReference type="InterPro" id="IPR036761">
    <property type="entry name" value="TTHA0802/YceI-like_sf"/>
</dbReference>
<feature type="signal peptide" evidence="1">
    <location>
        <begin position="1"/>
        <end position="22"/>
    </location>
</feature>
<dbReference type="RefSeq" id="WP_101073970.1">
    <property type="nucleotide sequence ID" value="NZ_PISP01000004.1"/>
</dbReference>
<feature type="domain" description="Lipid/polyisoprenoid-binding YceI-like" evidence="2">
    <location>
        <begin position="64"/>
        <end position="198"/>
    </location>
</feature>
<comment type="caution">
    <text evidence="3">The sequence shown here is derived from an EMBL/GenBank/DDBJ whole genome shotgun (WGS) entry which is preliminary data.</text>
</comment>
<organism evidence="3 4">
    <name type="scientific">Rhodohalobacter barkolensis</name>
    <dbReference type="NCBI Taxonomy" id="2053187"/>
    <lineage>
        <taxon>Bacteria</taxon>
        <taxon>Pseudomonadati</taxon>
        <taxon>Balneolota</taxon>
        <taxon>Balneolia</taxon>
        <taxon>Balneolales</taxon>
        <taxon>Balneolaceae</taxon>
        <taxon>Rhodohalobacter</taxon>
    </lineage>
</organism>
<dbReference type="Proteomes" id="UP000233398">
    <property type="component" value="Unassembled WGS sequence"/>
</dbReference>
<dbReference type="InterPro" id="IPR007372">
    <property type="entry name" value="Lipid/polyisoprenoid-bd_YceI"/>
</dbReference>
<sequence>MYFKKIITTSILMLFMAGAVFAQDMTLNVQDDYEMRLDGEANVRSWGADITELSGTLVLSEMEEITIDSLTADSFKEMTLTIPVESMDSGSGGLDKNMRKYLKADDYPEITFTLNEVTDIEVQDDGTALITAVGVVSAAGNDHEVTMNVNASINSDGTINFTGEQDLLMTSFDIDPPTAIFGTVRARDEMLITFNVNFN</sequence>
<dbReference type="Pfam" id="PF04264">
    <property type="entry name" value="YceI"/>
    <property type="match status" value="1"/>
</dbReference>
<dbReference type="EMBL" id="PISP01000004">
    <property type="protein sequence ID" value="PKD42917.1"/>
    <property type="molecule type" value="Genomic_DNA"/>
</dbReference>
<dbReference type="Gene3D" id="2.40.128.110">
    <property type="entry name" value="Lipid/polyisoprenoid-binding, YceI-like"/>
    <property type="match status" value="1"/>
</dbReference>
<reference evidence="3 4" key="1">
    <citation type="submission" date="2017-11" db="EMBL/GenBank/DDBJ databases">
        <title>Rhodohalobacter 15182 sp. nov., isolated from a salt lake.</title>
        <authorList>
            <person name="Han S."/>
        </authorList>
    </citation>
    <scope>NUCLEOTIDE SEQUENCE [LARGE SCALE GENOMIC DNA]</scope>
    <source>
        <strain evidence="3 4">15182</strain>
    </source>
</reference>
<keyword evidence="1" id="KW-0732">Signal</keyword>
<evidence type="ECO:0000313" key="4">
    <source>
        <dbReference type="Proteomes" id="UP000233398"/>
    </source>
</evidence>